<feature type="compositionally biased region" description="Polar residues" evidence="2">
    <location>
        <begin position="37"/>
        <end position="63"/>
    </location>
</feature>
<feature type="compositionally biased region" description="Polar residues" evidence="2">
    <location>
        <begin position="616"/>
        <end position="668"/>
    </location>
</feature>
<dbReference type="Pfam" id="PF08580">
    <property type="entry name" value="KAR9"/>
    <property type="match status" value="1"/>
</dbReference>
<feature type="compositionally biased region" description="Polar residues" evidence="2">
    <location>
        <begin position="583"/>
        <end position="601"/>
    </location>
</feature>
<organism evidence="3 4">
    <name type="scientific">Ramalina farinacea</name>
    <dbReference type="NCBI Taxonomy" id="258253"/>
    <lineage>
        <taxon>Eukaryota</taxon>
        <taxon>Fungi</taxon>
        <taxon>Dikarya</taxon>
        <taxon>Ascomycota</taxon>
        <taxon>Pezizomycotina</taxon>
        <taxon>Lecanoromycetes</taxon>
        <taxon>OSLEUM clade</taxon>
        <taxon>Lecanoromycetidae</taxon>
        <taxon>Lecanorales</taxon>
        <taxon>Lecanorineae</taxon>
        <taxon>Ramalinaceae</taxon>
        <taxon>Ramalina</taxon>
    </lineage>
</organism>
<proteinExistence type="predicted"/>
<feature type="compositionally biased region" description="Polar residues" evidence="2">
    <location>
        <begin position="827"/>
        <end position="838"/>
    </location>
</feature>
<protein>
    <recommendedName>
        <fullName evidence="5">Karyogamy protein</fullName>
    </recommendedName>
</protein>
<feature type="region of interest" description="Disordered" evidence="2">
    <location>
        <begin position="553"/>
        <end position="849"/>
    </location>
</feature>
<keyword evidence="4" id="KW-1185">Reference proteome</keyword>
<dbReference type="PANTHER" id="PTHR37271">
    <property type="entry name" value="KARYOGAMY PROTEIN KAR9"/>
    <property type="match status" value="1"/>
</dbReference>
<dbReference type="PANTHER" id="PTHR37271:SF1">
    <property type="entry name" value="KARYOGAMY PROTEIN KAR9"/>
    <property type="match status" value="1"/>
</dbReference>
<dbReference type="Proteomes" id="UP001161017">
    <property type="component" value="Unassembled WGS sequence"/>
</dbReference>
<accession>A0AA43TZ20</accession>
<dbReference type="GO" id="GO:0005816">
    <property type="term" value="C:spindle pole body"/>
    <property type="evidence" value="ECO:0007669"/>
    <property type="project" value="TreeGrafter"/>
</dbReference>
<name>A0AA43TZ20_9LECA</name>
<evidence type="ECO:0000256" key="2">
    <source>
        <dbReference type="SAM" id="MobiDB-lite"/>
    </source>
</evidence>
<keyword evidence="1" id="KW-0175">Coiled coil</keyword>
<dbReference type="GO" id="GO:0043332">
    <property type="term" value="C:mating projection tip"/>
    <property type="evidence" value="ECO:0007669"/>
    <property type="project" value="TreeGrafter"/>
</dbReference>
<feature type="compositionally biased region" description="Low complexity" evidence="2">
    <location>
        <begin position="691"/>
        <end position="728"/>
    </location>
</feature>
<dbReference type="Gene3D" id="1.20.58.60">
    <property type="match status" value="1"/>
</dbReference>
<evidence type="ECO:0008006" key="5">
    <source>
        <dbReference type="Google" id="ProtNLM"/>
    </source>
</evidence>
<comment type="caution">
    <text evidence="3">The sequence shown here is derived from an EMBL/GenBank/DDBJ whole genome shotgun (WGS) entry which is preliminary data.</text>
</comment>
<dbReference type="GO" id="GO:0005938">
    <property type="term" value="C:cell cortex"/>
    <property type="evidence" value="ECO:0007669"/>
    <property type="project" value="TreeGrafter"/>
</dbReference>
<evidence type="ECO:0000313" key="3">
    <source>
        <dbReference type="EMBL" id="MDI1489782.1"/>
    </source>
</evidence>
<reference evidence="3" key="1">
    <citation type="journal article" date="2023" name="Genome Biol. Evol.">
        <title>First Whole Genome Sequence and Flow Cytometry Genome Size Data for the Lichen-Forming Fungus Ramalina farinacea (Ascomycota).</title>
        <authorList>
            <person name="Llewellyn T."/>
            <person name="Mian S."/>
            <person name="Hill R."/>
            <person name="Leitch I.J."/>
            <person name="Gaya E."/>
        </authorList>
    </citation>
    <scope>NUCLEOTIDE SEQUENCE</scope>
    <source>
        <strain evidence="3">LIQ254RAFAR</strain>
    </source>
</reference>
<sequence>MVVRFILQHGLSLLKHMKTASQISSKQATVRSAMPNGKSSSGSYFPAQTSQHDRSVTPTLSGSSEEEDLDKPLTTPSMTKALASPIDAETYLSSLHSLRSSSRSNSVYSLSRISLSSQLSQLTALALPDPTLLAPSISAIPTATAAANTLNSAAEQIKKWLQKAKEVLSGLDAEDDVEWAAAGGREGLGEVDAAISRFEALIGVYVSAIEDLQEREDVSKVPSEQLKDQVDQMEIILMDWEGVRRSLKEIKYQVDLALEWEELWNVVLGDIGLEMENLSRLVFEMEEARHRAVETALDGNGVLDMQELDTIVEEAPGASDKPIAQKLKLASNYPPSSPLSPALAMPQDDSRLLALFARMQPLRASLDFLPMTLSSFHTRAGKVLPSACQELEGRRKSLEKRWSDLEDDAQGLRQELGEDRWVLVFRNAGRQAQKLCESVERSILKLQEAIDVGTQHRNPPVLAKKVEAYEAKKSHYGPAIKKVLAIIEKGVTDRQTVNGEILRVHLDTKARWQNIETDMKNMDLALDDMSANKNQQLRDSISSIVSIDRSATGSIIDTPGSSPASSVAVGPANGSKRDVSPAMNASSRRNSNTPGSSTRPNGSKRYFSLPPGSHLPRTSNIRTFTSDPISRSASPSVHSKTSSTATLSTRGQRSLPQSDNKPRWNSSPRVDYLDYSSKPRPYPFATPPNLRRTTSGSFRSPSSAGSHLPSSIPLPSPLGRSSPVPSLPFSTPLTHRPRLSSGSQSSMTMRRGSAATIASLDRTPPSSSNSARKANQASPGIPAAHSDSGTPTRPRPLTSMCSSRRISMLPVPTSATSSPLSHGLESGRQTSFDMNRTMNRGRISSLGNR</sequence>
<dbReference type="GO" id="GO:0051293">
    <property type="term" value="P:establishment of spindle localization"/>
    <property type="evidence" value="ECO:0007669"/>
    <property type="project" value="TreeGrafter"/>
</dbReference>
<dbReference type="GO" id="GO:0031578">
    <property type="term" value="P:mitotic spindle orientation checkpoint signaling"/>
    <property type="evidence" value="ECO:0007669"/>
    <property type="project" value="TreeGrafter"/>
</dbReference>
<dbReference type="InterPro" id="IPR013889">
    <property type="entry name" value="Karyogamy_KAR9"/>
</dbReference>
<feature type="compositionally biased region" description="Low complexity" evidence="2">
    <location>
        <begin position="559"/>
        <end position="572"/>
    </location>
</feature>
<dbReference type="AlphaFoldDB" id="A0AA43TZ20"/>
<feature type="coiled-coil region" evidence="1">
    <location>
        <begin position="388"/>
        <end position="415"/>
    </location>
</feature>
<dbReference type="EMBL" id="JAPUFD010000010">
    <property type="protein sequence ID" value="MDI1489782.1"/>
    <property type="molecule type" value="Genomic_DNA"/>
</dbReference>
<evidence type="ECO:0000313" key="4">
    <source>
        <dbReference type="Proteomes" id="UP001161017"/>
    </source>
</evidence>
<dbReference type="GO" id="GO:0030473">
    <property type="term" value="P:nuclear migration along microtubule"/>
    <property type="evidence" value="ECO:0007669"/>
    <property type="project" value="TreeGrafter"/>
</dbReference>
<evidence type="ECO:0000256" key="1">
    <source>
        <dbReference type="SAM" id="Coils"/>
    </source>
</evidence>
<feature type="compositionally biased region" description="Polar residues" evidence="2">
    <location>
        <begin position="764"/>
        <end position="778"/>
    </location>
</feature>
<feature type="region of interest" description="Disordered" evidence="2">
    <location>
        <begin position="24"/>
        <end position="77"/>
    </location>
</feature>
<gene>
    <name evidence="3" type="ORF">OHK93_000980</name>
</gene>